<evidence type="ECO:0000256" key="3">
    <source>
        <dbReference type="ARBA" id="ARBA00023004"/>
    </source>
</evidence>
<dbReference type="InterPro" id="IPR008969">
    <property type="entry name" value="CarboxyPept-like_regulatory"/>
</dbReference>
<evidence type="ECO:0000259" key="10">
    <source>
        <dbReference type="Pfam" id="PF07660"/>
    </source>
</evidence>
<dbReference type="SUPFAM" id="SSF56935">
    <property type="entry name" value="Porins"/>
    <property type="match status" value="1"/>
</dbReference>
<comment type="subcellular location">
    <subcellularLocation>
        <location evidence="6">Cell outer membrane</location>
        <topology evidence="6">Multi-pass membrane protein</topology>
    </subcellularLocation>
</comment>
<dbReference type="NCBIfam" id="TIGR04056">
    <property type="entry name" value="OMP_RagA_SusC"/>
    <property type="match status" value="1"/>
</dbReference>
<dbReference type="EMBL" id="JACRTI010000027">
    <property type="protein sequence ID" value="MBC8602390.1"/>
    <property type="molecule type" value="Genomic_DNA"/>
</dbReference>
<evidence type="ECO:0000313" key="15">
    <source>
        <dbReference type="Proteomes" id="UP000629596"/>
    </source>
</evidence>
<feature type="domain" description="TonB-dependent receptor plug" evidence="11">
    <location>
        <begin position="207"/>
        <end position="315"/>
    </location>
</feature>
<dbReference type="Pfam" id="PF07715">
    <property type="entry name" value="Plug"/>
    <property type="match status" value="1"/>
</dbReference>
<dbReference type="InterPro" id="IPR039426">
    <property type="entry name" value="TonB-dep_rcpt-like"/>
</dbReference>
<keyword evidence="12" id="KW-0675">Receptor</keyword>
<dbReference type="InterPro" id="IPR037066">
    <property type="entry name" value="Plug_dom_sf"/>
</dbReference>
<reference evidence="12 15" key="2">
    <citation type="submission" date="2020-08" db="EMBL/GenBank/DDBJ databases">
        <title>Genome public.</title>
        <authorList>
            <person name="Liu C."/>
            <person name="Sun Q."/>
        </authorList>
    </citation>
    <scope>NUCLEOTIDE SEQUENCE [LARGE SCALE GENOMIC DNA]</scope>
    <source>
        <strain evidence="12 15">426_9</strain>
    </source>
</reference>
<feature type="signal peptide" evidence="8">
    <location>
        <begin position="1"/>
        <end position="23"/>
    </location>
</feature>
<evidence type="ECO:0000259" key="9">
    <source>
        <dbReference type="Pfam" id="PF00593"/>
    </source>
</evidence>
<feature type="domain" description="Secretin/TonB short N-terminal" evidence="10">
    <location>
        <begin position="55"/>
        <end position="105"/>
    </location>
</feature>
<dbReference type="Pfam" id="PF13715">
    <property type="entry name" value="CarbopepD_reg_2"/>
    <property type="match status" value="1"/>
</dbReference>
<evidence type="ECO:0000256" key="8">
    <source>
        <dbReference type="SAM" id="SignalP"/>
    </source>
</evidence>
<keyword evidence="4 6" id="KW-0472">Membrane</keyword>
<evidence type="ECO:0000256" key="2">
    <source>
        <dbReference type="ARBA" id="ARBA00022496"/>
    </source>
</evidence>
<dbReference type="Pfam" id="PF07660">
    <property type="entry name" value="STN"/>
    <property type="match status" value="1"/>
</dbReference>
<dbReference type="InterPro" id="IPR011662">
    <property type="entry name" value="Secretin/TonB_short_N"/>
</dbReference>
<evidence type="ECO:0000256" key="4">
    <source>
        <dbReference type="ARBA" id="ARBA00023136"/>
    </source>
</evidence>
<protein>
    <submittedName>
        <fullName evidence="13">SusC/RagA family TonB-linked outer membrane protein</fullName>
    </submittedName>
    <submittedName>
        <fullName evidence="12">TonB-dependent receptor</fullName>
    </submittedName>
</protein>
<evidence type="ECO:0000313" key="13">
    <source>
        <dbReference type="EMBL" id="RDU48903.1"/>
    </source>
</evidence>
<keyword evidence="15" id="KW-1185">Reference proteome</keyword>
<dbReference type="EMBL" id="QREV01000027">
    <property type="protein sequence ID" value="RDU48903.1"/>
    <property type="molecule type" value="Genomic_DNA"/>
</dbReference>
<keyword evidence="1 6" id="KW-0813">Transport</keyword>
<keyword evidence="3" id="KW-0408">Iron</keyword>
<keyword evidence="2" id="KW-0406">Ion transport</keyword>
<sequence length="1154" mass="129494">MSFTTYKVAIICLLLCVACPLFASHDLLQDPRITLHLKNVSLKQVFNEIENQSGYSFLLRNNDVDVEQNVSINVENRSIKDILDILFENKDVTYDVKERRISVYRSTDSSLQSKKIRRISGIVKDSHNEPVAGASVSVLQTTNGTVTDMDGNFTLDIPEGSTLQVSFIGYRPQNVVVGNRTILDITLQEDTQALDEIVVVGFGTQKKVNLTGSVGVATSKDFESRPVQNAVLALQGVVPGLNITNSGNGGELNAAKSIDIRGTGTIGNTSSSPLILIDGMAGDLKALNPQDIESVSVLKDAAASSIYGSRAPFGVILITTKTGKTGRAQVNYNVNVRFNTPVMLPELQNSYQFVNYFNEAQFNTNQSILFDAAYVQLVKDYMDGKLDPNNVVGDYGTGGGGKWNYDYTYANVNWLEEYYRSMAPSQEHNVSVSGGTEKINYYLSGNYMSQDGFMRYGTDTEDRFTLTAKISGQLTKHFKLDYNSRFIRDDYARPSVMNTDFYDNLLRRARPTRAIKDPNGYYMTDINYIQALEDGGRYKEQKDDLYNQMKVTFTPLKDWNIIAEMNVRTSGQWQHTDYKRVYAHYQNDPSEIYVANGTSPNLDSVREYSYKSTYLNPNVYSNYSFSLDKNNFAVMIGFQAEREKLRSLTGYRSGMISTDMPILDLTTDIDNTTVGGNYNNWATAGFFGRLNYDYNGRYMAEVNLRYDGSSRFRADQRWIWTPSFSLGWNIARENFWENWVDVIQTLKFRGSYGELANQNTSSYYPTYQTITTGTSNGTWLINGAKPNTATVPSLISSTLTWEKVRTTNIGLDWGALNNRFTGSLDYFVRKTLNMVGPGVELPVTLGTSVPNTNNCDLKTYGWELELAWRDHVGDFSYGVKMNISDSQTKILRYANPTGSMSGSYIEGELINNIYGYTTLGIAKTDEEMEAHLASLPNGGQSAIGSSWAAGDVMYADINGDGKISNGDNTIYDMGDKKKIGNSTPRFRTGITFDASYKGFDFQMFWQGVLKRDYDPGEDNMVFWGANTGNWQSTFFTDHLDYFRSEDDTSIFGVNIDGYYPRPLFNTKNKKTQTRFVQNAAYMRLKNLQLGYTFPKVVLNTLRLQNLRIYVSGENLLTITKLSNTMDPETAGIGRKGGTVYPLSRTYSLGLSVNF</sequence>
<keyword evidence="6" id="KW-1134">Transmembrane beta strand</keyword>
<dbReference type="NCBIfam" id="TIGR04057">
    <property type="entry name" value="SusC_RagA_signa"/>
    <property type="match status" value="1"/>
</dbReference>
<dbReference type="PROSITE" id="PS52016">
    <property type="entry name" value="TONB_DEPENDENT_REC_3"/>
    <property type="match status" value="1"/>
</dbReference>
<evidence type="ECO:0000256" key="6">
    <source>
        <dbReference type="PROSITE-ProRule" id="PRU01360"/>
    </source>
</evidence>
<dbReference type="Proteomes" id="UP000629596">
    <property type="component" value="Unassembled WGS sequence"/>
</dbReference>
<reference evidence="13 14" key="1">
    <citation type="submission" date="2018-07" db="EMBL/GenBank/DDBJ databases">
        <title>Parabacteroides acidifaciens nov. sp., isolated from human feces.</title>
        <authorList>
            <person name="Wang Y.J."/>
        </authorList>
    </citation>
    <scope>NUCLEOTIDE SEQUENCE [LARGE SCALE GENOMIC DNA]</scope>
    <source>
        <strain evidence="13 14">426-9</strain>
    </source>
</reference>
<organism evidence="13 14">
    <name type="scientific">Parabacteroides acidifaciens</name>
    <dbReference type="NCBI Taxonomy" id="2290935"/>
    <lineage>
        <taxon>Bacteria</taxon>
        <taxon>Pseudomonadati</taxon>
        <taxon>Bacteroidota</taxon>
        <taxon>Bacteroidia</taxon>
        <taxon>Bacteroidales</taxon>
        <taxon>Tannerellaceae</taxon>
        <taxon>Parabacteroides</taxon>
    </lineage>
</organism>
<comment type="caution">
    <text evidence="13">The sequence shown here is derived from an EMBL/GenBank/DDBJ whole genome shotgun (WGS) entry which is preliminary data.</text>
</comment>
<evidence type="ECO:0000256" key="5">
    <source>
        <dbReference type="ARBA" id="ARBA00023237"/>
    </source>
</evidence>
<keyword evidence="7" id="KW-0798">TonB box</keyword>
<keyword evidence="5 6" id="KW-0998">Cell outer membrane</keyword>
<dbReference type="InterPro" id="IPR000531">
    <property type="entry name" value="Beta-barrel_TonB"/>
</dbReference>
<dbReference type="Gene3D" id="2.60.40.1120">
    <property type="entry name" value="Carboxypeptidase-like, regulatory domain"/>
    <property type="match status" value="1"/>
</dbReference>
<feature type="domain" description="TonB-dependent receptor-like beta-barrel" evidence="9">
    <location>
        <begin position="522"/>
        <end position="1115"/>
    </location>
</feature>
<evidence type="ECO:0000259" key="11">
    <source>
        <dbReference type="Pfam" id="PF07715"/>
    </source>
</evidence>
<keyword evidence="8" id="KW-0732">Signal</keyword>
<dbReference type="InterPro" id="IPR012910">
    <property type="entry name" value="Plug_dom"/>
</dbReference>
<dbReference type="InterPro" id="IPR023996">
    <property type="entry name" value="TonB-dep_OMP_SusC/RagA"/>
</dbReference>
<dbReference type="Proteomes" id="UP000256321">
    <property type="component" value="Unassembled WGS sequence"/>
</dbReference>
<evidence type="ECO:0000313" key="12">
    <source>
        <dbReference type="EMBL" id="MBC8602390.1"/>
    </source>
</evidence>
<dbReference type="AlphaFoldDB" id="A0A3D8HD44"/>
<dbReference type="FunFam" id="2.170.130.10:FF:000024">
    <property type="entry name" value="Outer membrane protein"/>
    <property type="match status" value="1"/>
</dbReference>
<dbReference type="InterPro" id="IPR023997">
    <property type="entry name" value="TonB-dep_OMP_SusC/RagA_CS"/>
</dbReference>
<dbReference type="GO" id="GO:0009279">
    <property type="term" value="C:cell outer membrane"/>
    <property type="evidence" value="ECO:0007669"/>
    <property type="project" value="UniProtKB-SubCell"/>
</dbReference>
<name>A0A3D8HD44_9BACT</name>
<dbReference type="FunFam" id="2.60.40.1120:FF:000003">
    <property type="entry name" value="Outer membrane protein Omp121"/>
    <property type="match status" value="1"/>
</dbReference>
<dbReference type="GO" id="GO:0006826">
    <property type="term" value="P:iron ion transport"/>
    <property type="evidence" value="ECO:0007669"/>
    <property type="project" value="UniProtKB-KW"/>
</dbReference>
<feature type="chain" id="PRO_5017809515" evidence="8">
    <location>
        <begin position="24"/>
        <end position="1154"/>
    </location>
</feature>
<proteinExistence type="inferred from homology"/>
<dbReference type="SUPFAM" id="SSF49464">
    <property type="entry name" value="Carboxypeptidase regulatory domain-like"/>
    <property type="match status" value="1"/>
</dbReference>
<accession>A0A3D8HD44</accession>
<evidence type="ECO:0000256" key="7">
    <source>
        <dbReference type="RuleBase" id="RU003357"/>
    </source>
</evidence>
<comment type="similarity">
    <text evidence="6 7">Belongs to the TonB-dependent receptor family.</text>
</comment>
<keyword evidence="2" id="KW-0410">Iron transport</keyword>
<keyword evidence="6" id="KW-0812">Transmembrane</keyword>
<evidence type="ECO:0000313" key="14">
    <source>
        <dbReference type="Proteomes" id="UP000256321"/>
    </source>
</evidence>
<dbReference type="Pfam" id="PF00593">
    <property type="entry name" value="TonB_dep_Rec_b-barrel"/>
    <property type="match status" value="1"/>
</dbReference>
<evidence type="ECO:0000256" key="1">
    <source>
        <dbReference type="ARBA" id="ARBA00022448"/>
    </source>
</evidence>
<dbReference type="Gene3D" id="2.170.130.10">
    <property type="entry name" value="TonB-dependent receptor, plug domain"/>
    <property type="match status" value="1"/>
</dbReference>
<gene>
    <name evidence="13" type="ORF">DWU89_12085</name>
    <name evidence="12" type="ORF">H8784_11780</name>
</gene>